<dbReference type="InterPro" id="IPR032710">
    <property type="entry name" value="NTF2-like_dom_sf"/>
</dbReference>
<organism evidence="2 3">
    <name type="scientific">Planobispora siamensis</name>
    <dbReference type="NCBI Taxonomy" id="936338"/>
    <lineage>
        <taxon>Bacteria</taxon>
        <taxon>Bacillati</taxon>
        <taxon>Actinomycetota</taxon>
        <taxon>Actinomycetes</taxon>
        <taxon>Streptosporangiales</taxon>
        <taxon>Streptosporangiaceae</taxon>
        <taxon>Planobispora</taxon>
    </lineage>
</organism>
<dbReference type="Gene3D" id="3.10.450.50">
    <property type="match status" value="1"/>
</dbReference>
<dbReference type="EMBL" id="BOOJ01000008">
    <property type="protein sequence ID" value="GIH90084.1"/>
    <property type="molecule type" value="Genomic_DNA"/>
</dbReference>
<protein>
    <recommendedName>
        <fullName evidence="1">DUF4440 domain-containing protein</fullName>
    </recommendedName>
</protein>
<evidence type="ECO:0000313" key="2">
    <source>
        <dbReference type="EMBL" id="GIH90084.1"/>
    </source>
</evidence>
<accession>A0A8J3SDW4</accession>
<proteinExistence type="predicted"/>
<evidence type="ECO:0000259" key="1">
    <source>
        <dbReference type="Pfam" id="PF14534"/>
    </source>
</evidence>
<comment type="caution">
    <text evidence="2">The sequence shown here is derived from an EMBL/GenBank/DDBJ whole genome shotgun (WGS) entry which is preliminary data.</text>
</comment>
<feature type="domain" description="DUF4440" evidence="1">
    <location>
        <begin position="35"/>
        <end position="142"/>
    </location>
</feature>
<dbReference type="NCBIfam" id="TIGR02246">
    <property type="entry name" value="SgcJ/EcaC family oxidoreductase"/>
    <property type="match status" value="1"/>
</dbReference>
<evidence type="ECO:0000313" key="3">
    <source>
        <dbReference type="Proteomes" id="UP000619788"/>
    </source>
</evidence>
<dbReference type="Pfam" id="PF14534">
    <property type="entry name" value="DUF4440"/>
    <property type="match status" value="1"/>
</dbReference>
<gene>
    <name evidence="2" type="ORF">Psi01_07140</name>
</gene>
<reference evidence="2 3" key="1">
    <citation type="submission" date="2021-01" db="EMBL/GenBank/DDBJ databases">
        <title>Whole genome shotgun sequence of Planobispora siamensis NBRC 107568.</title>
        <authorList>
            <person name="Komaki H."/>
            <person name="Tamura T."/>
        </authorList>
    </citation>
    <scope>NUCLEOTIDE SEQUENCE [LARGE SCALE GENOMIC DNA]</scope>
    <source>
        <strain evidence="2 3">NBRC 107568</strain>
    </source>
</reference>
<dbReference type="AlphaFoldDB" id="A0A8J3SDW4"/>
<dbReference type="RefSeq" id="WP_239127016.1">
    <property type="nucleotide sequence ID" value="NZ_BOOJ01000008.1"/>
</dbReference>
<dbReference type="Proteomes" id="UP000619788">
    <property type="component" value="Unassembled WGS sequence"/>
</dbReference>
<keyword evidence="3" id="KW-1185">Reference proteome</keyword>
<dbReference type="InterPro" id="IPR011944">
    <property type="entry name" value="Steroid_delta5-4_isomerase"/>
</dbReference>
<name>A0A8J3SDW4_9ACTN</name>
<dbReference type="SUPFAM" id="SSF54427">
    <property type="entry name" value="NTF2-like"/>
    <property type="match status" value="1"/>
</dbReference>
<dbReference type="InterPro" id="IPR027843">
    <property type="entry name" value="DUF4440"/>
</dbReference>
<sequence length="154" mass="16712">MGKWVSLARDLDLKSNRGSTVIFMSTTATAEITAIKQVVAAVEHAQNHELPDAFVALFRADAIWTTGHGKRLFGRDAISAFTHQVLPGGMQGTTVTFEVEHVLFVRPDVAAVKVRQVYQSPDGTDVGTPLFVMAKEDGRWLLTACQNTGVVDGE</sequence>